<feature type="region of interest" description="Disordered" evidence="1">
    <location>
        <begin position="170"/>
        <end position="251"/>
    </location>
</feature>
<dbReference type="AlphaFoldDB" id="A0A7R8ZK91"/>
<proteinExistence type="predicted"/>
<dbReference type="SUPFAM" id="SSF47095">
    <property type="entry name" value="HMG-box"/>
    <property type="match status" value="1"/>
</dbReference>
<reference evidence="2" key="1">
    <citation type="submission" date="2020-11" db="EMBL/GenBank/DDBJ databases">
        <authorList>
            <person name="Tran Van P."/>
        </authorList>
    </citation>
    <scope>NUCLEOTIDE SEQUENCE</scope>
</reference>
<dbReference type="PANTHER" id="PTHR46584:SF1">
    <property type="entry name" value="HMG DOMAIN-CONTAINING PROTEIN 4"/>
    <property type="match status" value="1"/>
</dbReference>
<feature type="compositionally biased region" description="Low complexity" evidence="1">
    <location>
        <begin position="201"/>
        <end position="243"/>
    </location>
</feature>
<evidence type="ECO:0000256" key="1">
    <source>
        <dbReference type="SAM" id="MobiDB-lite"/>
    </source>
</evidence>
<dbReference type="PANTHER" id="PTHR46584">
    <property type="entry name" value="HMG DOMAIN-CONTAINING PROTEIN 4"/>
    <property type="match status" value="1"/>
</dbReference>
<dbReference type="EMBL" id="OB660998">
    <property type="protein sequence ID" value="CAD7226999.1"/>
    <property type="molecule type" value="Genomic_DNA"/>
</dbReference>
<dbReference type="Gene3D" id="1.10.30.10">
    <property type="entry name" value="High mobility group box domain"/>
    <property type="match status" value="1"/>
</dbReference>
<protein>
    <submittedName>
        <fullName evidence="2">Uncharacterized protein</fullName>
    </submittedName>
</protein>
<name>A0A7R8ZK91_9CRUS</name>
<sequence length="360" mass="38599">MSYFDCADSFGWLGQEVSIFDADPQPHEYPVYHVDSFDLGDLSSRRGFSGGSPFADRSGSEVSPAAGFLERSASPTSAIITHVIQPKKKAGTGLAVVGSKSQPAIQPTRKLPPPSTAFILWSEDIQRQWNEGTLHRDFSITTEESKAKYLADTWAALPPGEKHIWKNKSRRVQYKKNHEAKAKDAATGKITKSGSRFKTTGGAAKKPAAGRGAAASLKGTPIGKPSGPSRGGAISSGGIPSGPQFSQIPSPRLPVPFEVNWDLIEEKEALVPFPTGTSALDCAAQFNLMGENLQNIGERLLEHQGQLAISGSISLCLDTFLCCLAPLLPLINTVPGFEGTIDDETASRIMDYSHYFLPGL</sequence>
<dbReference type="InterPro" id="IPR036910">
    <property type="entry name" value="HMG_box_dom_sf"/>
</dbReference>
<dbReference type="OrthoDB" id="4777606at2759"/>
<dbReference type="GO" id="GO:0005634">
    <property type="term" value="C:nucleus"/>
    <property type="evidence" value="ECO:0007669"/>
    <property type="project" value="UniProtKB-ARBA"/>
</dbReference>
<dbReference type="InterPro" id="IPR042477">
    <property type="entry name" value="HMGXB4"/>
</dbReference>
<gene>
    <name evidence="2" type="ORF">CTOB1V02_LOCUS4910</name>
</gene>
<accession>A0A7R8ZK91</accession>
<evidence type="ECO:0000313" key="2">
    <source>
        <dbReference type="EMBL" id="CAD7226999.1"/>
    </source>
</evidence>
<organism evidence="2">
    <name type="scientific">Cyprideis torosa</name>
    <dbReference type="NCBI Taxonomy" id="163714"/>
    <lineage>
        <taxon>Eukaryota</taxon>
        <taxon>Metazoa</taxon>
        <taxon>Ecdysozoa</taxon>
        <taxon>Arthropoda</taxon>
        <taxon>Crustacea</taxon>
        <taxon>Oligostraca</taxon>
        <taxon>Ostracoda</taxon>
        <taxon>Podocopa</taxon>
        <taxon>Podocopida</taxon>
        <taxon>Cytherocopina</taxon>
        <taxon>Cytheroidea</taxon>
        <taxon>Cytherideidae</taxon>
        <taxon>Cyprideis</taxon>
    </lineage>
</organism>
<feature type="compositionally biased region" description="Basic and acidic residues" evidence="1">
    <location>
        <begin position="176"/>
        <end position="186"/>
    </location>
</feature>